<reference evidence="5 6" key="1">
    <citation type="journal article" date="2019" name="Sci. Rep.">
        <title>Orb-weaving spider Araneus ventricosus genome elucidates the spidroin gene catalogue.</title>
        <authorList>
            <person name="Kono N."/>
            <person name="Nakamura H."/>
            <person name="Ohtoshi R."/>
            <person name="Moran D.A.P."/>
            <person name="Shinohara A."/>
            <person name="Yoshida Y."/>
            <person name="Fujiwara M."/>
            <person name="Mori M."/>
            <person name="Tomita M."/>
            <person name="Arakawa K."/>
        </authorList>
    </citation>
    <scope>NUCLEOTIDE SEQUENCE [LARGE SCALE GENOMIC DNA]</scope>
</reference>
<dbReference type="EMBL" id="BGPR01016194">
    <property type="protein sequence ID" value="GBN72169.1"/>
    <property type="molecule type" value="Genomic_DNA"/>
</dbReference>
<dbReference type="Pfam" id="PF03259">
    <property type="entry name" value="Robl_LC7"/>
    <property type="match status" value="1"/>
</dbReference>
<dbReference type="EMBL" id="BGPR01016189">
    <property type="protein sequence ID" value="GBN72152.1"/>
    <property type="molecule type" value="Genomic_DNA"/>
</dbReference>
<sequence>MDHIANEAEEIYQRLIRKKSVLGVMVFNENGVRTSMDNATTTEMTNALVPLNDLARKTVRDLDPDNDLLFFRVRTSKNEMMIGVDEGHLYIVIQDARFIRTQHMPKQ</sequence>
<dbReference type="OrthoDB" id="9985637at2759"/>
<dbReference type="Proteomes" id="UP000499080">
    <property type="component" value="Unassembled WGS sequence"/>
</dbReference>
<organism evidence="5 6">
    <name type="scientific">Araneus ventricosus</name>
    <name type="common">Orbweaver spider</name>
    <name type="synonym">Epeira ventricosa</name>
    <dbReference type="NCBI Taxonomy" id="182803"/>
    <lineage>
        <taxon>Eukaryota</taxon>
        <taxon>Metazoa</taxon>
        <taxon>Ecdysozoa</taxon>
        <taxon>Arthropoda</taxon>
        <taxon>Chelicerata</taxon>
        <taxon>Arachnida</taxon>
        <taxon>Araneae</taxon>
        <taxon>Araneomorphae</taxon>
        <taxon>Entelegynae</taxon>
        <taxon>Araneoidea</taxon>
        <taxon>Araneidae</taxon>
        <taxon>Araneus</taxon>
    </lineage>
</organism>
<feature type="domain" description="Roadblock/LAMTOR2" evidence="2">
    <location>
        <begin position="8"/>
        <end position="94"/>
    </location>
</feature>
<comment type="similarity">
    <text evidence="1">Belongs to the GAMAD family.</text>
</comment>
<keyword evidence="6" id="KW-1185">Reference proteome</keyword>
<dbReference type="EMBL" id="BGPR01016162">
    <property type="protein sequence ID" value="GBN72057.1"/>
    <property type="molecule type" value="Genomic_DNA"/>
</dbReference>
<dbReference type="Gene3D" id="3.30.450.30">
    <property type="entry name" value="Dynein light chain 2a, cytoplasmic"/>
    <property type="match status" value="1"/>
</dbReference>
<evidence type="ECO:0000256" key="1">
    <source>
        <dbReference type="ARBA" id="ARBA00007191"/>
    </source>
</evidence>
<protein>
    <recommendedName>
        <fullName evidence="2">Roadblock/LAMTOR2 domain-containing protein</fullName>
    </recommendedName>
</protein>
<dbReference type="SUPFAM" id="SSF103196">
    <property type="entry name" value="Roadblock/LC7 domain"/>
    <property type="match status" value="1"/>
</dbReference>
<evidence type="ECO:0000313" key="6">
    <source>
        <dbReference type="Proteomes" id="UP000499080"/>
    </source>
</evidence>
<dbReference type="InterPro" id="IPR004942">
    <property type="entry name" value="Roadblock/LAMTOR2_dom"/>
</dbReference>
<dbReference type="AlphaFoldDB" id="A0A4Y2RA84"/>
<dbReference type="PANTHER" id="PTHR10779">
    <property type="entry name" value="DYNEIN LIGHT CHAIN ROADBLOCK"/>
    <property type="match status" value="1"/>
</dbReference>
<evidence type="ECO:0000313" key="3">
    <source>
        <dbReference type="EMBL" id="GBN72057.1"/>
    </source>
</evidence>
<evidence type="ECO:0000313" key="5">
    <source>
        <dbReference type="EMBL" id="GBN72169.1"/>
    </source>
</evidence>
<evidence type="ECO:0000313" key="4">
    <source>
        <dbReference type="EMBL" id="GBN72152.1"/>
    </source>
</evidence>
<gene>
    <name evidence="3" type="ORF">AVEN_211433_1</name>
    <name evidence="4" type="ORF">AVEN_264682_1</name>
    <name evidence="5" type="ORF">AVEN_73757_1</name>
</gene>
<proteinExistence type="inferred from homology"/>
<name>A0A4Y2RA84_ARAVE</name>
<comment type="caution">
    <text evidence="5">The sequence shown here is derived from an EMBL/GenBank/DDBJ whole genome shotgun (WGS) entry which is preliminary data.</text>
</comment>
<accession>A0A4Y2RA84</accession>
<evidence type="ECO:0000259" key="2">
    <source>
        <dbReference type="Pfam" id="PF03259"/>
    </source>
</evidence>